<protein>
    <submittedName>
        <fullName evidence="1">Uncharacterized protein</fullName>
    </submittedName>
</protein>
<feature type="non-terminal residue" evidence="1">
    <location>
        <position position="81"/>
    </location>
</feature>
<proteinExistence type="predicted"/>
<feature type="non-terminal residue" evidence="1">
    <location>
        <position position="1"/>
    </location>
</feature>
<accession>A0A1A8IDT6</accession>
<gene>
    <name evidence="1" type="primary">CR847511.1</name>
</gene>
<reference evidence="1" key="1">
    <citation type="submission" date="2016-05" db="EMBL/GenBank/DDBJ databases">
        <authorList>
            <person name="Lavstsen T."/>
            <person name="Jespersen J.S."/>
        </authorList>
    </citation>
    <scope>NUCLEOTIDE SEQUENCE</scope>
    <source>
        <tissue evidence="1">Brain</tissue>
    </source>
</reference>
<dbReference type="AlphaFoldDB" id="A0A1A8IDT6"/>
<name>A0A1A8IDT6_NOTKU</name>
<organism evidence="1">
    <name type="scientific">Nothobranchius kuhntae</name>
    <name type="common">Beira killifish</name>
    <dbReference type="NCBI Taxonomy" id="321403"/>
    <lineage>
        <taxon>Eukaryota</taxon>
        <taxon>Metazoa</taxon>
        <taxon>Chordata</taxon>
        <taxon>Craniata</taxon>
        <taxon>Vertebrata</taxon>
        <taxon>Euteleostomi</taxon>
        <taxon>Actinopterygii</taxon>
        <taxon>Neopterygii</taxon>
        <taxon>Teleostei</taxon>
        <taxon>Neoteleostei</taxon>
        <taxon>Acanthomorphata</taxon>
        <taxon>Ovalentaria</taxon>
        <taxon>Atherinomorphae</taxon>
        <taxon>Cyprinodontiformes</taxon>
        <taxon>Nothobranchiidae</taxon>
        <taxon>Nothobranchius</taxon>
    </lineage>
</organism>
<dbReference type="EMBL" id="HAED01008308">
    <property type="protein sequence ID" value="SBQ94520.1"/>
    <property type="molecule type" value="Transcribed_RNA"/>
</dbReference>
<evidence type="ECO:0000313" key="1">
    <source>
        <dbReference type="EMBL" id="SBQ94520.1"/>
    </source>
</evidence>
<reference evidence="1" key="2">
    <citation type="submission" date="2016-06" db="EMBL/GenBank/DDBJ databases">
        <title>The genome of a short-lived fish provides insights into sex chromosome evolution and the genetic control of aging.</title>
        <authorList>
            <person name="Reichwald K."/>
            <person name="Felder M."/>
            <person name="Petzold A."/>
            <person name="Koch P."/>
            <person name="Groth M."/>
            <person name="Platzer M."/>
        </authorList>
    </citation>
    <scope>NUCLEOTIDE SEQUENCE</scope>
    <source>
        <tissue evidence="1">Brain</tissue>
    </source>
</reference>
<sequence length="81" mass="9338">PMGRSLRGPWSILKSGPDVICVWEMWLKPSLDFRLYGFVCERWDRMGHSGGGCTTFLREGLQYRWKSWGGAGGEFLQPRWG</sequence>